<sequence length="124" mass="13346">MSSSSDREPLLPTHSRPHVNHSSSSKLSTNRISFPSSSTSALGAPDDDQTLVSSPQGKSRPWDNSPLTAGGERKPGLPKLSRECLVSEIKCYGSYMLPPLLIFGVLVIGVSLAIVGWKSGWFHK</sequence>
<feature type="region of interest" description="Disordered" evidence="1">
    <location>
        <begin position="1"/>
        <end position="78"/>
    </location>
</feature>
<feature type="compositionally biased region" description="Polar residues" evidence="1">
    <location>
        <begin position="20"/>
        <end position="41"/>
    </location>
</feature>
<dbReference type="GeneID" id="87954832"/>
<evidence type="ECO:0000313" key="4">
    <source>
        <dbReference type="Proteomes" id="UP001329825"/>
    </source>
</evidence>
<organism evidence="3 4">
    <name type="scientific">Kwoniella shivajii</name>
    <dbReference type="NCBI Taxonomy" id="564305"/>
    <lineage>
        <taxon>Eukaryota</taxon>
        <taxon>Fungi</taxon>
        <taxon>Dikarya</taxon>
        <taxon>Basidiomycota</taxon>
        <taxon>Agaricomycotina</taxon>
        <taxon>Tremellomycetes</taxon>
        <taxon>Tremellales</taxon>
        <taxon>Cryptococcaceae</taxon>
        <taxon>Kwoniella</taxon>
    </lineage>
</organism>
<reference evidence="3 4" key="1">
    <citation type="submission" date="2024-01" db="EMBL/GenBank/DDBJ databases">
        <title>Comparative genomics of Cryptococcus and Kwoniella reveals pathogenesis evolution and contrasting modes of karyotype evolution via chromosome fusion or intercentromeric recombination.</title>
        <authorList>
            <person name="Coelho M.A."/>
            <person name="David-Palma M."/>
            <person name="Shea T."/>
            <person name="Bowers K."/>
            <person name="McGinley-Smith S."/>
            <person name="Mohammad A.W."/>
            <person name="Gnirke A."/>
            <person name="Yurkov A.M."/>
            <person name="Nowrousian M."/>
            <person name="Sun S."/>
            <person name="Cuomo C.A."/>
            <person name="Heitman J."/>
        </authorList>
    </citation>
    <scope>NUCLEOTIDE SEQUENCE [LARGE SCALE GENOMIC DNA]</scope>
    <source>
        <strain evidence="3">CBS 11374</strain>
    </source>
</reference>
<dbReference type="Proteomes" id="UP001329825">
    <property type="component" value="Chromosome 3"/>
</dbReference>
<name>A0ABZ1CVG9_9TREE</name>
<protein>
    <submittedName>
        <fullName evidence="3">Uncharacterized protein</fullName>
    </submittedName>
</protein>
<evidence type="ECO:0000256" key="1">
    <source>
        <dbReference type="SAM" id="MobiDB-lite"/>
    </source>
</evidence>
<keyword evidence="2" id="KW-0812">Transmembrane</keyword>
<evidence type="ECO:0000256" key="2">
    <source>
        <dbReference type="SAM" id="Phobius"/>
    </source>
</evidence>
<proteinExistence type="predicted"/>
<accession>A0ABZ1CVG9</accession>
<gene>
    <name evidence="3" type="ORF">IL334_002701</name>
</gene>
<keyword evidence="2" id="KW-0472">Membrane</keyword>
<keyword evidence="4" id="KW-1185">Reference proteome</keyword>
<dbReference type="EMBL" id="CP141883">
    <property type="protein sequence ID" value="WRT65753.1"/>
    <property type="molecule type" value="Genomic_DNA"/>
</dbReference>
<feature type="transmembrane region" description="Helical" evidence="2">
    <location>
        <begin position="95"/>
        <end position="117"/>
    </location>
</feature>
<dbReference type="RefSeq" id="XP_062790493.1">
    <property type="nucleotide sequence ID" value="XM_062934442.1"/>
</dbReference>
<keyword evidence="2" id="KW-1133">Transmembrane helix</keyword>
<evidence type="ECO:0000313" key="3">
    <source>
        <dbReference type="EMBL" id="WRT65753.1"/>
    </source>
</evidence>